<evidence type="ECO:0000256" key="1">
    <source>
        <dbReference type="SAM" id="MobiDB-lite"/>
    </source>
</evidence>
<dbReference type="InterPro" id="IPR013083">
    <property type="entry name" value="Znf_RING/FYVE/PHD"/>
</dbReference>
<keyword evidence="3" id="KW-1185">Reference proteome</keyword>
<comment type="caution">
    <text evidence="2">The sequence shown here is derived from an EMBL/GenBank/DDBJ whole genome shotgun (WGS) entry which is preliminary data.</text>
</comment>
<reference evidence="2 3" key="1">
    <citation type="submission" date="2023-12" db="EMBL/GenBank/DDBJ databases">
        <title>A high-quality genome assembly for Dillenia turbinata (Dilleniales).</title>
        <authorList>
            <person name="Chanderbali A."/>
        </authorList>
    </citation>
    <scope>NUCLEOTIDE SEQUENCE [LARGE SCALE GENOMIC DNA]</scope>
    <source>
        <strain evidence="2">LSX21</strain>
        <tissue evidence="2">Leaf</tissue>
    </source>
</reference>
<dbReference type="Pfam" id="PF07800">
    <property type="entry name" value="DUF1644"/>
    <property type="match status" value="1"/>
</dbReference>
<organism evidence="2 3">
    <name type="scientific">Dillenia turbinata</name>
    <dbReference type="NCBI Taxonomy" id="194707"/>
    <lineage>
        <taxon>Eukaryota</taxon>
        <taxon>Viridiplantae</taxon>
        <taxon>Streptophyta</taxon>
        <taxon>Embryophyta</taxon>
        <taxon>Tracheophyta</taxon>
        <taxon>Spermatophyta</taxon>
        <taxon>Magnoliopsida</taxon>
        <taxon>eudicotyledons</taxon>
        <taxon>Gunneridae</taxon>
        <taxon>Pentapetalae</taxon>
        <taxon>Dilleniales</taxon>
        <taxon>Dilleniaceae</taxon>
        <taxon>Dillenia</taxon>
    </lineage>
</organism>
<dbReference type="Proteomes" id="UP001370490">
    <property type="component" value="Unassembled WGS sequence"/>
</dbReference>
<name>A0AAN8VT91_9MAGN</name>
<proteinExistence type="predicted"/>
<evidence type="ECO:0000313" key="2">
    <source>
        <dbReference type="EMBL" id="KAK6939815.1"/>
    </source>
</evidence>
<gene>
    <name evidence="2" type="ORF">RJ641_029346</name>
</gene>
<feature type="compositionally biased region" description="Polar residues" evidence="1">
    <location>
        <begin position="414"/>
        <end position="426"/>
    </location>
</feature>
<dbReference type="InterPro" id="IPR012866">
    <property type="entry name" value="DUF1644"/>
</dbReference>
<dbReference type="Gene3D" id="3.30.40.10">
    <property type="entry name" value="Zinc/RING finger domain, C3HC4 (zinc finger)"/>
    <property type="match status" value="1"/>
</dbReference>
<dbReference type="EMBL" id="JBAMMX010000005">
    <property type="protein sequence ID" value="KAK6939815.1"/>
    <property type="molecule type" value="Genomic_DNA"/>
</dbReference>
<feature type="region of interest" description="Disordered" evidence="1">
    <location>
        <begin position="410"/>
        <end position="448"/>
    </location>
</feature>
<dbReference type="PANTHER" id="PTHR31197:SF21">
    <property type="entry name" value="C2H2-TYPE DOMAIN-CONTAINING PROTEIN"/>
    <property type="match status" value="1"/>
</dbReference>
<dbReference type="PANTHER" id="PTHR31197">
    <property type="entry name" value="OS01G0612600 PROTEIN"/>
    <property type="match status" value="1"/>
</dbReference>
<protein>
    <submittedName>
        <fullName evidence="2">Uncharacterized protein</fullName>
    </submittedName>
</protein>
<feature type="compositionally biased region" description="Basic residues" evidence="1">
    <location>
        <begin position="432"/>
        <end position="441"/>
    </location>
</feature>
<accession>A0AAN8VT91</accession>
<dbReference type="AlphaFoldDB" id="A0AAN8VT91"/>
<sequence>MNGLPGDQEMGERATVSDYGKCCFTSDSVHPFRRKMVLVRCLELPLNVIDLLLGDENTQFIFLHVDLTRMVGENIVMLVKFPSLASKTKVKSNVVEMRNLVPFHKFQFLVPCIMFGLLMAKSRKVQQKSDSCCLLTTPSHPRKVLKDVHQKKRRFKASEKKEWDDATCSVCMEFPHNAVLLLCSSYDKGCRPYMCATNNRHSNCLEQYKKAYTKVTSKEDFPTLHGSVDLSGFGFGSDPLNESVEMSELLCPLCRGQVKGWTVVELAREYLNTKKRSCMQDNCSFVGTYKQLKKHVRAEHPLAKPREVDPELQEKWKRLENERERNDVYSTIRASTPGAIIMGDYVIEGNFRSLFRGFDSDDDLEDALFTLESLGRSRGFFHARNLASRASRPLDEDDASTHNAAAASIVDTYGNGSPNDESLLTSQTPRPLVRRVRRRRQRETGRGR</sequence>
<evidence type="ECO:0000313" key="3">
    <source>
        <dbReference type="Proteomes" id="UP001370490"/>
    </source>
</evidence>